<dbReference type="InParanoid" id="A0A2K1IYL2"/>
<reference evidence="1 3" key="2">
    <citation type="journal article" date="2018" name="Plant J.">
        <title>The Physcomitrella patens chromosome-scale assembly reveals moss genome structure and evolution.</title>
        <authorList>
            <person name="Lang D."/>
            <person name="Ullrich K.K."/>
            <person name="Murat F."/>
            <person name="Fuchs J."/>
            <person name="Jenkins J."/>
            <person name="Haas F.B."/>
            <person name="Piednoel M."/>
            <person name="Gundlach H."/>
            <person name="Van Bel M."/>
            <person name="Meyberg R."/>
            <person name="Vives C."/>
            <person name="Morata J."/>
            <person name="Symeonidi A."/>
            <person name="Hiss M."/>
            <person name="Muchero W."/>
            <person name="Kamisugi Y."/>
            <person name="Saleh O."/>
            <person name="Blanc G."/>
            <person name="Decker E.L."/>
            <person name="van Gessel N."/>
            <person name="Grimwood J."/>
            <person name="Hayes R.D."/>
            <person name="Graham S.W."/>
            <person name="Gunter L.E."/>
            <person name="McDaniel S.F."/>
            <person name="Hoernstein S.N.W."/>
            <person name="Larsson A."/>
            <person name="Li F.W."/>
            <person name="Perroud P.F."/>
            <person name="Phillips J."/>
            <person name="Ranjan P."/>
            <person name="Rokshar D.S."/>
            <person name="Rothfels C.J."/>
            <person name="Schneider L."/>
            <person name="Shu S."/>
            <person name="Stevenson D.W."/>
            <person name="Thummler F."/>
            <person name="Tillich M."/>
            <person name="Villarreal Aguilar J.C."/>
            <person name="Widiez T."/>
            <person name="Wong G.K."/>
            <person name="Wymore A."/>
            <person name="Zhang Y."/>
            <person name="Zimmer A.D."/>
            <person name="Quatrano R.S."/>
            <person name="Mayer K.F.X."/>
            <person name="Goodstein D."/>
            <person name="Casacuberta J.M."/>
            <person name="Vandepoele K."/>
            <person name="Reski R."/>
            <person name="Cuming A.C."/>
            <person name="Tuskan G.A."/>
            <person name="Maumus F."/>
            <person name="Salse J."/>
            <person name="Schmutz J."/>
            <person name="Rensing S.A."/>
        </authorList>
    </citation>
    <scope>NUCLEOTIDE SEQUENCE [LARGE SCALE GENOMIC DNA]</scope>
    <source>
        <strain evidence="2 3">cv. Gransden 2004</strain>
    </source>
</reference>
<name>A0A2K1IYL2_PHYPA</name>
<dbReference type="Proteomes" id="UP000006727">
    <property type="component" value="Chromosome 19"/>
</dbReference>
<accession>A0A2K1IYL2</accession>
<dbReference type="EnsemblPlants" id="Pp3c19_15940V3.2">
    <property type="protein sequence ID" value="Pp3c19_15940V3.2"/>
    <property type="gene ID" value="Pp3c19_15940"/>
</dbReference>
<reference evidence="1 3" key="1">
    <citation type="journal article" date="2008" name="Science">
        <title>The Physcomitrella genome reveals evolutionary insights into the conquest of land by plants.</title>
        <authorList>
            <person name="Rensing S."/>
            <person name="Lang D."/>
            <person name="Zimmer A."/>
            <person name="Terry A."/>
            <person name="Salamov A."/>
            <person name="Shapiro H."/>
            <person name="Nishiyama T."/>
            <person name="Perroud P.-F."/>
            <person name="Lindquist E."/>
            <person name="Kamisugi Y."/>
            <person name="Tanahashi T."/>
            <person name="Sakakibara K."/>
            <person name="Fujita T."/>
            <person name="Oishi K."/>
            <person name="Shin-I T."/>
            <person name="Kuroki Y."/>
            <person name="Toyoda A."/>
            <person name="Suzuki Y."/>
            <person name="Hashimoto A."/>
            <person name="Yamaguchi K."/>
            <person name="Sugano A."/>
            <person name="Kohara Y."/>
            <person name="Fujiyama A."/>
            <person name="Anterola A."/>
            <person name="Aoki S."/>
            <person name="Ashton N."/>
            <person name="Barbazuk W.B."/>
            <person name="Barker E."/>
            <person name="Bennetzen J."/>
            <person name="Bezanilla M."/>
            <person name="Blankenship R."/>
            <person name="Cho S.H."/>
            <person name="Dutcher S."/>
            <person name="Estelle M."/>
            <person name="Fawcett J.A."/>
            <person name="Gundlach H."/>
            <person name="Hanada K."/>
            <person name="Heyl A."/>
            <person name="Hicks K.A."/>
            <person name="Hugh J."/>
            <person name="Lohr M."/>
            <person name="Mayer K."/>
            <person name="Melkozernov A."/>
            <person name="Murata T."/>
            <person name="Nelson D."/>
            <person name="Pils B."/>
            <person name="Prigge M."/>
            <person name="Reiss B."/>
            <person name="Renner T."/>
            <person name="Rombauts S."/>
            <person name="Rushton P."/>
            <person name="Sanderfoot A."/>
            <person name="Schween G."/>
            <person name="Shiu S.-H."/>
            <person name="Stueber K."/>
            <person name="Theodoulou F.L."/>
            <person name="Tu H."/>
            <person name="Van de Peer Y."/>
            <person name="Verrier P.J."/>
            <person name="Waters E."/>
            <person name="Wood A."/>
            <person name="Yang L."/>
            <person name="Cove D."/>
            <person name="Cuming A."/>
            <person name="Hasebe M."/>
            <person name="Lucas S."/>
            <person name="Mishler D.B."/>
            <person name="Reski R."/>
            <person name="Grigoriev I."/>
            <person name="Quatrano R.S."/>
            <person name="Boore J.L."/>
        </authorList>
    </citation>
    <scope>NUCLEOTIDE SEQUENCE [LARGE SCALE GENOMIC DNA]</scope>
    <source>
        <strain evidence="2 3">cv. Gransden 2004</strain>
    </source>
</reference>
<dbReference type="Gramene" id="Pp3c19_15940V3.2">
    <property type="protein sequence ID" value="Pp3c19_15940V3.2"/>
    <property type="gene ID" value="Pp3c19_15940"/>
</dbReference>
<gene>
    <name evidence="1" type="ORF">PHYPA_024186</name>
</gene>
<dbReference type="AlphaFoldDB" id="A0A2K1IYL2"/>
<dbReference type="EnsemblPlants" id="Pp3c19_15940V3.1">
    <property type="protein sequence ID" value="Pp3c19_15940V3.1"/>
    <property type="gene ID" value="Pp3c19_15940"/>
</dbReference>
<evidence type="ECO:0000313" key="3">
    <source>
        <dbReference type="Proteomes" id="UP000006727"/>
    </source>
</evidence>
<proteinExistence type="predicted"/>
<organism evidence="1">
    <name type="scientific">Physcomitrium patens</name>
    <name type="common">Spreading-leaved earth moss</name>
    <name type="synonym">Physcomitrella patens</name>
    <dbReference type="NCBI Taxonomy" id="3218"/>
    <lineage>
        <taxon>Eukaryota</taxon>
        <taxon>Viridiplantae</taxon>
        <taxon>Streptophyta</taxon>
        <taxon>Embryophyta</taxon>
        <taxon>Bryophyta</taxon>
        <taxon>Bryophytina</taxon>
        <taxon>Bryopsida</taxon>
        <taxon>Funariidae</taxon>
        <taxon>Funariales</taxon>
        <taxon>Funariaceae</taxon>
        <taxon>Physcomitrium</taxon>
    </lineage>
</organism>
<reference evidence="2" key="3">
    <citation type="submission" date="2020-12" db="UniProtKB">
        <authorList>
            <consortium name="EnsemblPlants"/>
        </authorList>
    </citation>
    <scope>IDENTIFICATION</scope>
</reference>
<dbReference type="Gramene" id="Pp3c19_15940V3.1">
    <property type="protein sequence ID" value="Pp3c19_15940V3.1"/>
    <property type="gene ID" value="Pp3c19_15940"/>
</dbReference>
<keyword evidence="3" id="KW-1185">Reference proteome</keyword>
<protein>
    <submittedName>
        <fullName evidence="1 2">Uncharacterized protein</fullName>
    </submittedName>
</protein>
<evidence type="ECO:0000313" key="2">
    <source>
        <dbReference type="EnsemblPlants" id="Pp3c19_15940V3.1"/>
    </source>
</evidence>
<evidence type="ECO:0000313" key="1">
    <source>
        <dbReference type="EMBL" id="PNR34369.1"/>
    </source>
</evidence>
<dbReference type="EMBL" id="ABEU02000019">
    <property type="protein sequence ID" value="PNR34369.1"/>
    <property type="molecule type" value="Genomic_DNA"/>
</dbReference>
<sequence>MKKTEFITDFVIDVKLRSIRGCLTIHSKEQKRMADNWITPVSCIGSACCDQVATQYLYVNEARACSLAC</sequence>